<evidence type="ECO:0000313" key="3">
    <source>
        <dbReference type="EMBL" id="CZT09954.1"/>
    </source>
</evidence>
<dbReference type="Pfam" id="PF20150">
    <property type="entry name" value="2EXR"/>
    <property type="match status" value="1"/>
</dbReference>
<evidence type="ECO:0000256" key="1">
    <source>
        <dbReference type="SAM" id="MobiDB-lite"/>
    </source>
</evidence>
<sequence length="314" mass="35597">MPDSQPPPPRTLSDLVEPSDFKEPARTVHKRIGWLKSKLGLPNLIETSSNTPDGTSDTPVFHLFPELPIELRIRIFQAVLTRQEVYAIGWDADRLMPIRTSPRARATHQSWHDYVVQTAIRTEKSYLLCVNSESRAEAKSSLEVFERGGCKTWYNPATDVAWFPRFENGDDDLGLCDLGFWTDHSLQRMTLPYHLWINSPNRLVGGREEKFSFDRFCKLGLREIVIRMGDDDLHSSSRVTSVTANSKPSDFFPSNHLKSVEIKNATWGHVAQGEVHDYKSCPVESLVAFIDNFLGCTVPTISFCLENGSKFPLN</sequence>
<gene>
    <name evidence="3" type="ORF">RAG0_14550</name>
</gene>
<feature type="region of interest" description="Disordered" evidence="1">
    <location>
        <begin position="1"/>
        <end position="20"/>
    </location>
</feature>
<protein>
    <recommendedName>
        <fullName evidence="2">2EXR domain-containing protein</fullName>
    </recommendedName>
</protein>
<feature type="domain" description="2EXR" evidence="2">
    <location>
        <begin position="61"/>
        <end position="160"/>
    </location>
</feature>
<dbReference type="PANTHER" id="PTHR35910:SF6">
    <property type="entry name" value="2EXR DOMAIN-CONTAINING PROTEIN"/>
    <property type="match status" value="1"/>
</dbReference>
<name>A0A1E1LHQ1_9HELO</name>
<feature type="compositionally biased region" description="Pro residues" evidence="1">
    <location>
        <begin position="1"/>
        <end position="10"/>
    </location>
</feature>
<proteinExistence type="predicted"/>
<evidence type="ECO:0000259" key="2">
    <source>
        <dbReference type="Pfam" id="PF20150"/>
    </source>
</evidence>
<dbReference type="InterPro" id="IPR045518">
    <property type="entry name" value="2EXR"/>
</dbReference>
<dbReference type="EMBL" id="FJUX01000122">
    <property type="protein sequence ID" value="CZT09954.1"/>
    <property type="molecule type" value="Genomic_DNA"/>
</dbReference>
<evidence type="ECO:0000313" key="4">
    <source>
        <dbReference type="Proteomes" id="UP000178912"/>
    </source>
</evidence>
<organism evidence="3 4">
    <name type="scientific">Rhynchosporium agropyri</name>
    <dbReference type="NCBI Taxonomy" id="914238"/>
    <lineage>
        <taxon>Eukaryota</taxon>
        <taxon>Fungi</taxon>
        <taxon>Dikarya</taxon>
        <taxon>Ascomycota</taxon>
        <taxon>Pezizomycotina</taxon>
        <taxon>Leotiomycetes</taxon>
        <taxon>Helotiales</taxon>
        <taxon>Ploettnerulaceae</taxon>
        <taxon>Rhynchosporium</taxon>
    </lineage>
</organism>
<dbReference type="Proteomes" id="UP000178912">
    <property type="component" value="Unassembled WGS sequence"/>
</dbReference>
<accession>A0A1E1LHQ1</accession>
<reference evidence="4" key="1">
    <citation type="submission" date="2016-03" db="EMBL/GenBank/DDBJ databases">
        <authorList>
            <person name="Guldener U."/>
        </authorList>
    </citation>
    <scope>NUCLEOTIDE SEQUENCE [LARGE SCALE GENOMIC DNA]</scope>
    <source>
        <strain evidence="4">04CH-RAC-A.6.1</strain>
    </source>
</reference>
<keyword evidence="4" id="KW-1185">Reference proteome</keyword>
<dbReference type="PANTHER" id="PTHR35910">
    <property type="entry name" value="2EXR DOMAIN-CONTAINING PROTEIN"/>
    <property type="match status" value="1"/>
</dbReference>
<dbReference type="AlphaFoldDB" id="A0A1E1LHQ1"/>